<protein>
    <recommendedName>
        <fullName evidence="1">Band 7 domain-containing protein</fullName>
    </recommendedName>
</protein>
<evidence type="ECO:0000259" key="1">
    <source>
        <dbReference type="Pfam" id="PF01145"/>
    </source>
</evidence>
<evidence type="ECO:0000313" key="2">
    <source>
        <dbReference type="EMBL" id="CAE4628354.1"/>
    </source>
</evidence>
<accession>A0A6U3XLS7</accession>
<gene>
    <name evidence="2" type="ORF">DBRI00130_LOCUS26006</name>
</gene>
<name>A0A6U3XLS7_9STRA</name>
<dbReference type="Pfam" id="PF01145">
    <property type="entry name" value="Band_7"/>
    <property type="match status" value="1"/>
</dbReference>
<dbReference type="AlphaFoldDB" id="A0A6U3XLS7"/>
<sequence length="312" mass="35313">MATARAACGICIGIVLLLLLVILLPLSYSYIDYYEYGLRQRKSTGKVSTERVFTSGRYFNGPDMKFLKYQADAHLVHLDDVAVFSDGGANNVGLSFQIDVDFTYKLKQDEIGLLHRDLAKTYENVILSRTNDAIKNSATSVLFDDYFKNRKAVEQQFREAVQTRWDAEPPMHATLGQFHLGRIKIPETVAEKQLTAKIQVEKNKEEEFLQSARLERETTAVEVNTINLERQKILRSAQAEANLIISKALSEADRIRNEAIINGTTTLLDKVGIDTEEHKTAFTYIRTLQNRENLGLSISYLSDENVVKTTPQ</sequence>
<dbReference type="InterPro" id="IPR001107">
    <property type="entry name" value="Band_7"/>
</dbReference>
<dbReference type="EMBL" id="HBNS01033234">
    <property type="protein sequence ID" value="CAE4628354.1"/>
    <property type="molecule type" value="Transcribed_RNA"/>
</dbReference>
<organism evidence="2">
    <name type="scientific">Ditylum brightwellii</name>
    <dbReference type="NCBI Taxonomy" id="49249"/>
    <lineage>
        <taxon>Eukaryota</taxon>
        <taxon>Sar</taxon>
        <taxon>Stramenopiles</taxon>
        <taxon>Ochrophyta</taxon>
        <taxon>Bacillariophyta</taxon>
        <taxon>Mediophyceae</taxon>
        <taxon>Lithodesmiophycidae</taxon>
        <taxon>Lithodesmiales</taxon>
        <taxon>Lithodesmiaceae</taxon>
        <taxon>Ditylum</taxon>
    </lineage>
</organism>
<reference evidence="2" key="1">
    <citation type="submission" date="2021-01" db="EMBL/GenBank/DDBJ databases">
        <authorList>
            <person name="Corre E."/>
            <person name="Pelletier E."/>
            <person name="Niang G."/>
            <person name="Scheremetjew M."/>
            <person name="Finn R."/>
            <person name="Kale V."/>
            <person name="Holt S."/>
            <person name="Cochrane G."/>
            <person name="Meng A."/>
            <person name="Brown T."/>
            <person name="Cohen L."/>
        </authorList>
    </citation>
    <scope>NUCLEOTIDE SEQUENCE</scope>
    <source>
        <strain evidence="2">GSO104</strain>
    </source>
</reference>
<feature type="domain" description="Band 7" evidence="1">
    <location>
        <begin position="33"/>
        <end position="207"/>
    </location>
</feature>
<proteinExistence type="predicted"/>